<evidence type="ECO:0000313" key="3">
    <source>
        <dbReference type="EMBL" id="KAK7115639.1"/>
    </source>
</evidence>
<comment type="caution">
    <text evidence="3">The sequence shown here is derived from an EMBL/GenBank/DDBJ whole genome shotgun (WGS) entry which is preliminary data.</text>
</comment>
<dbReference type="PRINTS" id="PR00453">
    <property type="entry name" value="VWFADOMAIN"/>
</dbReference>
<dbReference type="Proteomes" id="UP001374579">
    <property type="component" value="Unassembled WGS sequence"/>
</dbReference>
<accession>A0AAN9GP69</accession>
<dbReference type="PANTHER" id="PTHR24020:SF20">
    <property type="entry name" value="PH DOMAIN-CONTAINING PROTEIN"/>
    <property type="match status" value="1"/>
</dbReference>
<dbReference type="InterPro" id="IPR036465">
    <property type="entry name" value="vWFA_dom_sf"/>
</dbReference>
<keyword evidence="1" id="KW-0732">Signal</keyword>
<dbReference type="PANTHER" id="PTHR24020">
    <property type="entry name" value="COLLAGEN ALPHA"/>
    <property type="match status" value="1"/>
</dbReference>
<proteinExistence type="predicted"/>
<name>A0AAN9GP69_9CAEN</name>
<sequence length="415" mass="46797">MNSLLLLTIASLGGFAVSQRDDRDNTLSECFSKVADVYFVLDSSSSIYIEDYQQVLNFVSQVVTRFDVSRDDTRLGALTFSDNYQIGFDLERYQTKGDVLASIDERTLPYKTGVTNTDQAIRYVRENQQFRNDITKVMVVITDGGSKSPLQTQREADLARDAGFHMVVVGVGQYLEEQEWRAIASDPDNDYLFNITNFNFLGALRDSLPRRICLMPPIILGGECNAQQNADLLFLSAPNGLNDALDAMTDLAEAFRSRDRLQVRYVLEACENDIDRGFQGPDIFCDRFGNALEQDDETYVNLMTELRDAAREMRASRTANQVAVLFVDDQSMRANRFGILQEARNMASFDGIDLIVVDLGVREYSNFVNGMTQERDNVISYVGQTMSESVRQILERICQSVNTNPSDEFGNPRIS</sequence>
<feature type="domain" description="VWFA" evidence="2">
    <location>
        <begin position="36"/>
        <end position="208"/>
    </location>
</feature>
<dbReference type="Gene3D" id="3.40.50.410">
    <property type="entry name" value="von Willebrand factor, type A domain"/>
    <property type="match status" value="1"/>
</dbReference>
<dbReference type="InterPro" id="IPR002035">
    <property type="entry name" value="VWF_A"/>
</dbReference>
<feature type="signal peptide" evidence="1">
    <location>
        <begin position="1"/>
        <end position="18"/>
    </location>
</feature>
<evidence type="ECO:0000256" key="1">
    <source>
        <dbReference type="SAM" id="SignalP"/>
    </source>
</evidence>
<dbReference type="InterPro" id="IPR050525">
    <property type="entry name" value="ECM_Assembly_Org"/>
</dbReference>
<dbReference type="EMBL" id="JBAMIC010000001">
    <property type="protein sequence ID" value="KAK7115639.1"/>
    <property type="molecule type" value="Genomic_DNA"/>
</dbReference>
<dbReference type="PROSITE" id="PS50234">
    <property type="entry name" value="VWFA"/>
    <property type="match status" value="1"/>
</dbReference>
<reference evidence="3 4" key="1">
    <citation type="submission" date="2024-02" db="EMBL/GenBank/DDBJ databases">
        <title>Chromosome-scale genome assembly of the rough periwinkle Littorina saxatilis.</title>
        <authorList>
            <person name="De Jode A."/>
            <person name="Faria R."/>
            <person name="Formenti G."/>
            <person name="Sims Y."/>
            <person name="Smith T.P."/>
            <person name="Tracey A."/>
            <person name="Wood J.M.D."/>
            <person name="Zagrodzka Z.B."/>
            <person name="Johannesson K."/>
            <person name="Butlin R.K."/>
            <person name="Leder E.H."/>
        </authorList>
    </citation>
    <scope>NUCLEOTIDE SEQUENCE [LARGE SCALE GENOMIC DNA]</scope>
    <source>
        <strain evidence="3">Snail1</strain>
        <tissue evidence="3">Muscle</tissue>
    </source>
</reference>
<dbReference type="AlphaFoldDB" id="A0AAN9GP69"/>
<keyword evidence="4" id="KW-1185">Reference proteome</keyword>
<protein>
    <recommendedName>
        <fullName evidence="2">VWFA domain-containing protein</fullName>
    </recommendedName>
</protein>
<dbReference type="SUPFAM" id="SSF53300">
    <property type="entry name" value="vWA-like"/>
    <property type="match status" value="1"/>
</dbReference>
<evidence type="ECO:0000313" key="4">
    <source>
        <dbReference type="Proteomes" id="UP001374579"/>
    </source>
</evidence>
<dbReference type="CDD" id="cd01450">
    <property type="entry name" value="vWFA_subfamily_ECM"/>
    <property type="match status" value="1"/>
</dbReference>
<feature type="chain" id="PRO_5043046999" description="VWFA domain-containing protein" evidence="1">
    <location>
        <begin position="19"/>
        <end position="415"/>
    </location>
</feature>
<organism evidence="3 4">
    <name type="scientific">Littorina saxatilis</name>
    <dbReference type="NCBI Taxonomy" id="31220"/>
    <lineage>
        <taxon>Eukaryota</taxon>
        <taxon>Metazoa</taxon>
        <taxon>Spiralia</taxon>
        <taxon>Lophotrochozoa</taxon>
        <taxon>Mollusca</taxon>
        <taxon>Gastropoda</taxon>
        <taxon>Caenogastropoda</taxon>
        <taxon>Littorinimorpha</taxon>
        <taxon>Littorinoidea</taxon>
        <taxon>Littorinidae</taxon>
        <taxon>Littorina</taxon>
    </lineage>
</organism>
<dbReference type="Pfam" id="PF00092">
    <property type="entry name" value="VWA"/>
    <property type="match status" value="1"/>
</dbReference>
<evidence type="ECO:0000259" key="2">
    <source>
        <dbReference type="PROSITE" id="PS50234"/>
    </source>
</evidence>
<dbReference type="SMART" id="SM00327">
    <property type="entry name" value="VWA"/>
    <property type="match status" value="1"/>
</dbReference>
<gene>
    <name evidence="3" type="ORF">V1264_001473</name>
</gene>